<evidence type="ECO:0000256" key="1">
    <source>
        <dbReference type="PROSITE-ProRule" id="PRU00042"/>
    </source>
</evidence>
<comment type="caution">
    <text evidence="3">The sequence shown here is derived from an EMBL/GenBank/DDBJ whole genome shotgun (WGS) entry which is preliminary data.</text>
</comment>
<evidence type="ECO:0000313" key="3">
    <source>
        <dbReference type="EMBL" id="CAF4228437.1"/>
    </source>
</evidence>
<gene>
    <name evidence="3" type="ORF">JBS370_LOCUS37768</name>
</gene>
<dbReference type="AlphaFoldDB" id="A0A820CU35"/>
<evidence type="ECO:0000313" key="4">
    <source>
        <dbReference type="Proteomes" id="UP000663836"/>
    </source>
</evidence>
<organism evidence="3 4">
    <name type="scientific">Rotaria sordida</name>
    <dbReference type="NCBI Taxonomy" id="392033"/>
    <lineage>
        <taxon>Eukaryota</taxon>
        <taxon>Metazoa</taxon>
        <taxon>Spiralia</taxon>
        <taxon>Gnathifera</taxon>
        <taxon>Rotifera</taxon>
        <taxon>Eurotatoria</taxon>
        <taxon>Bdelloidea</taxon>
        <taxon>Philodinida</taxon>
        <taxon>Philodinidae</taxon>
        <taxon>Rotaria</taxon>
    </lineage>
</organism>
<dbReference type="Proteomes" id="UP000663836">
    <property type="component" value="Unassembled WGS sequence"/>
</dbReference>
<name>A0A820CU35_9BILA</name>
<dbReference type="GO" id="GO:0008270">
    <property type="term" value="F:zinc ion binding"/>
    <property type="evidence" value="ECO:0007669"/>
    <property type="project" value="UniProtKB-KW"/>
</dbReference>
<reference evidence="3" key="1">
    <citation type="submission" date="2021-02" db="EMBL/GenBank/DDBJ databases">
        <authorList>
            <person name="Nowell W R."/>
        </authorList>
    </citation>
    <scope>NUCLEOTIDE SEQUENCE</scope>
</reference>
<feature type="non-terminal residue" evidence="3">
    <location>
        <position position="1"/>
    </location>
</feature>
<dbReference type="PROSITE" id="PS50157">
    <property type="entry name" value="ZINC_FINGER_C2H2_2"/>
    <property type="match status" value="1"/>
</dbReference>
<keyword evidence="1" id="KW-0863">Zinc-finger</keyword>
<sequence>VLKKTFRQDKGRPSIDDTCPALLATIEEIAILNGAADDRRRTETVRPCLTLDDLRETLKMKGYEIKRSTLYYRLLPRRALSHDGKKHVHTVNVRLQKAHNNLHSKHEDGHFAAAAIRFAKDLASLFGNDSVFFLSQDDKCKVPIGLPAAKKQAPLLMHLDYVIQLPDHDFVVAPRHQLTPSVYAACVINAAGDVGYSGPTYIAIRSAKHDKSISANHRDDFGRLVKLQEFKNVALDSSNKVKSIVIITVDGGPDENPRFSKTLASSIDIFKVHDLDALFVLAHAPGQSAFNAVERRMAPLSHDLAGLILPHDHFGTHLNANGNTIDFVLEKQNFQKAGEVLAEVWSNTVIDSYPVVVSYVSSSFISQTSSYIDEHWCDRHVVQSQYTLQIVRCNLQDCCGEWRSNFYKIFTQRFLPPPVPLARSSFGLVIAANDSEPGIFYGSLFQRLQLNYFICEEIGCDSIPFDFFCTTIKNSLAKRTCKKCKKYFPTIERMKNHSKIHKLSKVMIEAQTLSNDEDDNEQNEPTPDQNQ</sequence>
<keyword evidence="1" id="KW-0862">Zinc</keyword>
<dbReference type="EMBL" id="CAJOBD010018365">
    <property type="protein sequence ID" value="CAF4228437.1"/>
    <property type="molecule type" value="Genomic_DNA"/>
</dbReference>
<proteinExistence type="predicted"/>
<accession>A0A820CU35</accession>
<dbReference type="PROSITE" id="PS00028">
    <property type="entry name" value="ZINC_FINGER_C2H2_1"/>
    <property type="match status" value="1"/>
</dbReference>
<dbReference type="PANTHER" id="PTHR46954:SF1">
    <property type="entry name" value="C2H2-TYPE DOMAIN-CONTAINING PROTEIN"/>
    <property type="match status" value="1"/>
</dbReference>
<dbReference type="PANTHER" id="PTHR46954">
    <property type="entry name" value="C2H2-TYPE DOMAIN-CONTAINING PROTEIN"/>
    <property type="match status" value="1"/>
</dbReference>
<evidence type="ECO:0000259" key="2">
    <source>
        <dbReference type="PROSITE" id="PS50157"/>
    </source>
</evidence>
<dbReference type="InterPro" id="IPR013087">
    <property type="entry name" value="Znf_C2H2_type"/>
</dbReference>
<protein>
    <recommendedName>
        <fullName evidence="2">C2H2-type domain-containing protein</fullName>
    </recommendedName>
</protein>
<keyword evidence="1" id="KW-0479">Metal-binding</keyword>
<feature type="domain" description="C2H2-type" evidence="2">
    <location>
        <begin position="479"/>
        <end position="506"/>
    </location>
</feature>